<keyword evidence="10" id="KW-1185">Reference proteome</keyword>
<comment type="subcellular location">
    <subcellularLocation>
        <location evidence="1">Membrane</location>
        <topology evidence="1">Single-pass membrane protein</topology>
    </subcellularLocation>
</comment>
<dbReference type="PANTHER" id="PTHR37461:SF1">
    <property type="entry name" value="ANTI-SIGMA-K FACTOR RSKA"/>
    <property type="match status" value="1"/>
</dbReference>
<evidence type="ECO:0000256" key="6">
    <source>
        <dbReference type="ARBA" id="ARBA00023163"/>
    </source>
</evidence>
<evidence type="ECO:0000259" key="8">
    <source>
        <dbReference type="Pfam" id="PF13490"/>
    </source>
</evidence>
<protein>
    <submittedName>
        <fullName evidence="9">Zf-HC2 domain-containing protein</fullName>
    </submittedName>
</protein>
<dbReference type="RefSeq" id="WP_187220153.1">
    <property type="nucleotide sequence ID" value="NZ_JABVED010000005.1"/>
</dbReference>
<dbReference type="Gene3D" id="1.10.10.1320">
    <property type="entry name" value="Anti-sigma factor, zinc-finger domain"/>
    <property type="match status" value="1"/>
</dbReference>
<dbReference type="Pfam" id="PF13490">
    <property type="entry name" value="zf-HC2"/>
    <property type="match status" value="1"/>
</dbReference>
<evidence type="ECO:0000313" key="9">
    <source>
        <dbReference type="EMBL" id="MBC6447628.1"/>
    </source>
</evidence>
<keyword evidence="2 7" id="KW-0812">Transmembrane</keyword>
<evidence type="ECO:0000256" key="3">
    <source>
        <dbReference type="ARBA" id="ARBA00022989"/>
    </source>
</evidence>
<proteinExistence type="predicted"/>
<evidence type="ECO:0000256" key="7">
    <source>
        <dbReference type="SAM" id="Phobius"/>
    </source>
</evidence>
<feature type="domain" description="Putative zinc-finger" evidence="8">
    <location>
        <begin position="8"/>
        <end position="39"/>
    </location>
</feature>
<keyword evidence="4" id="KW-0805">Transcription regulation</keyword>
<dbReference type="Proteomes" id="UP000734823">
    <property type="component" value="Unassembled WGS sequence"/>
</dbReference>
<gene>
    <name evidence="9" type="ORF">GPZ80_10640</name>
</gene>
<sequence length="221" mass="23178">MNDAHRSLRELLGAYALDQLDDHERIAVDAHLAGCPDCRAELDEIAPVAQSLRLVDLDRLGQLAPAPPASLGDAVLARIQIERARRREAPRWALPAAAVVAAIALGAGVGWVAHPDVPDQPVVLLEAVEVAGPDARISASADLVPHTWGVEIKLTASGFEAGAPYRVAVTTVDGNKVPAGEFLGTGAKQMKCNLNSSVLRDQATGFEVTDSAGTLVLTSTF</sequence>
<accession>A0ABR7L4L8</accession>
<keyword evidence="3 7" id="KW-1133">Transmembrane helix</keyword>
<reference evidence="9 10" key="1">
    <citation type="submission" date="2020-06" db="EMBL/GenBank/DDBJ databases">
        <title>Actinokineospora xiongansis sp. nov., isolated from soil of Baiyangdian.</title>
        <authorList>
            <person name="Zhang X."/>
        </authorList>
    </citation>
    <scope>NUCLEOTIDE SEQUENCE [LARGE SCALE GENOMIC DNA]</scope>
    <source>
        <strain evidence="9 10">HBU206404</strain>
    </source>
</reference>
<keyword evidence="5 7" id="KW-0472">Membrane</keyword>
<dbReference type="InterPro" id="IPR051474">
    <property type="entry name" value="Anti-sigma-K/W_factor"/>
</dbReference>
<evidence type="ECO:0000256" key="1">
    <source>
        <dbReference type="ARBA" id="ARBA00004167"/>
    </source>
</evidence>
<dbReference type="PANTHER" id="PTHR37461">
    <property type="entry name" value="ANTI-SIGMA-K FACTOR RSKA"/>
    <property type="match status" value="1"/>
</dbReference>
<feature type="transmembrane region" description="Helical" evidence="7">
    <location>
        <begin position="92"/>
        <end position="113"/>
    </location>
</feature>
<dbReference type="EMBL" id="JABVED010000005">
    <property type="protein sequence ID" value="MBC6447628.1"/>
    <property type="molecule type" value="Genomic_DNA"/>
</dbReference>
<comment type="caution">
    <text evidence="9">The sequence shown here is derived from an EMBL/GenBank/DDBJ whole genome shotgun (WGS) entry which is preliminary data.</text>
</comment>
<organism evidence="9 10">
    <name type="scientific">Actinokineospora xionganensis</name>
    <dbReference type="NCBI Taxonomy" id="2684470"/>
    <lineage>
        <taxon>Bacteria</taxon>
        <taxon>Bacillati</taxon>
        <taxon>Actinomycetota</taxon>
        <taxon>Actinomycetes</taxon>
        <taxon>Pseudonocardiales</taxon>
        <taxon>Pseudonocardiaceae</taxon>
        <taxon>Actinokineospora</taxon>
    </lineage>
</organism>
<name>A0ABR7L4L8_9PSEU</name>
<evidence type="ECO:0000256" key="4">
    <source>
        <dbReference type="ARBA" id="ARBA00023015"/>
    </source>
</evidence>
<evidence type="ECO:0000313" key="10">
    <source>
        <dbReference type="Proteomes" id="UP000734823"/>
    </source>
</evidence>
<dbReference type="InterPro" id="IPR041916">
    <property type="entry name" value="Anti_sigma_zinc_sf"/>
</dbReference>
<evidence type="ECO:0000256" key="2">
    <source>
        <dbReference type="ARBA" id="ARBA00022692"/>
    </source>
</evidence>
<keyword evidence="6" id="KW-0804">Transcription</keyword>
<dbReference type="InterPro" id="IPR027383">
    <property type="entry name" value="Znf_put"/>
</dbReference>
<evidence type="ECO:0000256" key="5">
    <source>
        <dbReference type="ARBA" id="ARBA00023136"/>
    </source>
</evidence>